<dbReference type="RefSeq" id="WP_142120988.1">
    <property type="nucleotide sequence ID" value="NZ_BAAASV010000002.1"/>
</dbReference>
<dbReference type="Pfam" id="PF07804">
    <property type="entry name" value="HipA_C"/>
    <property type="match status" value="1"/>
</dbReference>
<evidence type="ECO:0000259" key="5">
    <source>
        <dbReference type="Pfam" id="PF13657"/>
    </source>
</evidence>
<dbReference type="NCBIfam" id="TIGR03071">
    <property type="entry name" value="couple_hipA"/>
    <property type="match status" value="1"/>
</dbReference>
<dbReference type="InterPro" id="IPR012893">
    <property type="entry name" value="HipA-like_C"/>
</dbReference>
<dbReference type="PANTHER" id="PTHR37419:SF1">
    <property type="entry name" value="SERINE_THREONINE-PROTEIN KINASE TOXIN HIPA"/>
    <property type="match status" value="1"/>
</dbReference>
<comment type="caution">
    <text evidence="6">The sequence shown here is derived from an EMBL/GenBank/DDBJ whole genome shotgun (WGS) entry which is preliminary data.</text>
</comment>
<gene>
    <name evidence="6" type="ORF">FB461_1681</name>
</gene>
<evidence type="ECO:0000259" key="4">
    <source>
        <dbReference type="Pfam" id="PF07804"/>
    </source>
</evidence>
<feature type="domain" description="HipA-like C-terminal" evidence="4">
    <location>
        <begin position="147"/>
        <end position="367"/>
    </location>
</feature>
<protein>
    <submittedName>
        <fullName evidence="6">Serine/threonine-protein kinase HipA</fullName>
    </submittedName>
</protein>
<comment type="similarity">
    <text evidence="1">Belongs to the HipA Ser/Thr kinase family.</text>
</comment>
<name>A0A542ZNW6_RARFA</name>
<evidence type="ECO:0000313" key="6">
    <source>
        <dbReference type="EMBL" id="TQL62048.1"/>
    </source>
</evidence>
<organism evidence="6 7">
    <name type="scientific">Rarobacter faecitabidus</name>
    <dbReference type="NCBI Taxonomy" id="13243"/>
    <lineage>
        <taxon>Bacteria</taxon>
        <taxon>Bacillati</taxon>
        <taxon>Actinomycetota</taxon>
        <taxon>Actinomycetes</taxon>
        <taxon>Micrococcales</taxon>
        <taxon>Rarobacteraceae</taxon>
        <taxon>Rarobacter</taxon>
    </lineage>
</organism>
<evidence type="ECO:0000256" key="1">
    <source>
        <dbReference type="ARBA" id="ARBA00010164"/>
    </source>
</evidence>
<evidence type="ECO:0000256" key="2">
    <source>
        <dbReference type="ARBA" id="ARBA00022679"/>
    </source>
</evidence>
<dbReference type="GO" id="GO:0005829">
    <property type="term" value="C:cytosol"/>
    <property type="evidence" value="ECO:0007669"/>
    <property type="project" value="TreeGrafter"/>
</dbReference>
<keyword evidence="7" id="KW-1185">Reference proteome</keyword>
<dbReference type="InterPro" id="IPR052028">
    <property type="entry name" value="HipA_Ser/Thr_kinase"/>
</dbReference>
<evidence type="ECO:0000313" key="7">
    <source>
        <dbReference type="Proteomes" id="UP000315389"/>
    </source>
</evidence>
<dbReference type="Proteomes" id="UP000315389">
    <property type="component" value="Unassembled WGS sequence"/>
</dbReference>
<sequence>MRLAIELYGTIVRHLGGDRRTFDFTPSAEGMERFGGNSSVLSVAVPLQHNLPRHFAGRRRNWFIELLPEGDQYEHLLRQGNLPRGDTLSFLARYGRDVAGALQIWDEDDPTEPPTPTFEPVTDAQIRELLEDPIGSPLANTPGMGKTSLNGVQPKIVLAHDSRGWSRALGGVPSTHILKPRLDGARSTMVFDEEYGAQFARALGLADFDTRIVDFAGLQTLIVERYDRVDGTRVHQEDFNQALGAAADQKYQEMGGVVSLRRMAAVISAHTSGEELHRLARLTVLNVALGNLDAHTKNFGLVHLADGQITLAPAYDVVPLAHVGDSDGRLALSVNGQYQHAAVSRDDLVAEIASWGVRRAEGTVATTLSDIREALETLSPLDGAHAHVEDFVRRFATNLASGRAAGDV</sequence>
<dbReference type="InterPro" id="IPR017508">
    <property type="entry name" value="HipA_N1"/>
</dbReference>
<dbReference type="GO" id="GO:0004674">
    <property type="term" value="F:protein serine/threonine kinase activity"/>
    <property type="evidence" value="ECO:0007669"/>
    <property type="project" value="TreeGrafter"/>
</dbReference>
<dbReference type="Pfam" id="PF13657">
    <property type="entry name" value="Couple_hipA"/>
    <property type="match status" value="1"/>
</dbReference>
<accession>A0A542ZNW6</accession>
<dbReference type="PANTHER" id="PTHR37419">
    <property type="entry name" value="SERINE/THREONINE-PROTEIN KINASE TOXIN HIPA"/>
    <property type="match status" value="1"/>
</dbReference>
<reference evidence="6 7" key="1">
    <citation type="submission" date="2019-06" db="EMBL/GenBank/DDBJ databases">
        <title>Sequencing the genomes of 1000 actinobacteria strains.</title>
        <authorList>
            <person name="Klenk H.-P."/>
        </authorList>
    </citation>
    <scope>NUCLEOTIDE SEQUENCE [LARGE SCALE GENOMIC DNA]</scope>
    <source>
        <strain evidence="6 7">DSM 4813</strain>
    </source>
</reference>
<dbReference type="OrthoDB" id="3182374at2"/>
<feature type="domain" description="HipA N-terminal subdomain 1" evidence="5">
    <location>
        <begin position="19"/>
        <end position="104"/>
    </location>
</feature>
<evidence type="ECO:0000256" key="3">
    <source>
        <dbReference type="ARBA" id="ARBA00022777"/>
    </source>
</evidence>
<keyword evidence="3 6" id="KW-0418">Kinase</keyword>
<dbReference type="Gene3D" id="1.10.1070.20">
    <property type="match status" value="1"/>
</dbReference>
<dbReference type="AlphaFoldDB" id="A0A542ZNW6"/>
<dbReference type="EMBL" id="VFOS01000002">
    <property type="protein sequence ID" value="TQL62048.1"/>
    <property type="molecule type" value="Genomic_DNA"/>
</dbReference>
<keyword evidence="2" id="KW-0808">Transferase</keyword>
<proteinExistence type="inferred from homology"/>